<protein>
    <recommendedName>
        <fullName evidence="7">Putative peroxiredoxin</fullName>
    </recommendedName>
    <alternativeName>
        <fullName evidence="8">Thioredoxin reductase</fullName>
    </alternativeName>
    <alternativeName>
        <fullName evidence="9">Thioredoxin-dependent peroxiredoxin</fullName>
    </alternativeName>
</protein>
<name>A0A4S4MPH7_9APHY</name>
<dbReference type="GO" id="GO:0042744">
    <property type="term" value="P:hydrogen peroxide catabolic process"/>
    <property type="evidence" value="ECO:0007669"/>
    <property type="project" value="TreeGrafter"/>
</dbReference>
<evidence type="ECO:0000256" key="6">
    <source>
        <dbReference type="ARBA" id="ARBA00063543"/>
    </source>
</evidence>
<keyword evidence="5 11" id="KW-0676">Redox-active center</keyword>
<dbReference type="AlphaFoldDB" id="A0A4S4MPH7"/>
<evidence type="ECO:0000256" key="4">
    <source>
        <dbReference type="ARBA" id="ARBA00023002"/>
    </source>
</evidence>
<evidence type="ECO:0000259" key="12">
    <source>
        <dbReference type="PROSITE" id="PS51352"/>
    </source>
</evidence>
<dbReference type="InterPro" id="IPR036249">
    <property type="entry name" value="Thioredoxin-like_sf"/>
</dbReference>
<comment type="subunit">
    <text evidence="6">Homodimer; disulfide-linked, upon oxidation.</text>
</comment>
<dbReference type="SUPFAM" id="SSF52833">
    <property type="entry name" value="Thioredoxin-like"/>
    <property type="match status" value="1"/>
</dbReference>
<dbReference type="CDD" id="cd03013">
    <property type="entry name" value="PRX5_like"/>
    <property type="match status" value="1"/>
</dbReference>
<comment type="similarity">
    <text evidence="1 11">Belongs to the peroxiredoxin family. Prx5 subfamily.</text>
</comment>
<dbReference type="InterPro" id="IPR013740">
    <property type="entry name" value="Redoxin"/>
</dbReference>
<dbReference type="GO" id="GO:0005777">
    <property type="term" value="C:peroxisome"/>
    <property type="evidence" value="ECO:0007669"/>
    <property type="project" value="TreeGrafter"/>
</dbReference>
<evidence type="ECO:0000256" key="9">
    <source>
        <dbReference type="ARBA" id="ARBA00079296"/>
    </source>
</evidence>
<evidence type="ECO:0000256" key="11">
    <source>
        <dbReference type="RuleBase" id="RU366011"/>
    </source>
</evidence>
<dbReference type="EMBL" id="SGPM01000276">
    <property type="protein sequence ID" value="THH27138.1"/>
    <property type="molecule type" value="Genomic_DNA"/>
</dbReference>
<dbReference type="GO" id="GO:0008379">
    <property type="term" value="F:thioredoxin peroxidase activity"/>
    <property type="evidence" value="ECO:0007669"/>
    <property type="project" value="InterPro"/>
</dbReference>
<dbReference type="Gene3D" id="3.40.30.10">
    <property type="entry name" value="Glutaredoxin"/>
    <property type="match status" value="1"/>
</dbReference>
<keyword evidence="2 11" id="KW-0575">Peroxidase</keyword>
<evidence type="ECO:0000256" key="1">
    <source>
        <dbReference type="ARBA" id="ARBA00010505"/>
    </source>
</evidence>
<dbReference type="InterPro" id="IPR013766">
    <property type="entry name" value="Thioredoxin_domain"/>
</dbReference>
<evidence type="ECO:0000256" key="8">
    <source>
        <dbReference type="ARBA" id="ARBA00076301"/>
    </source>
</evidence>
<dbReference type="FunFam" id="3.40.30.10:FF:000020">
    <property type="entry name" value="Peroxiredoxin"/>
    <property type="match status" value="1"/>
</dbReference>
<keyword evidence="3 11" id="KW-0049">Antioxidant</keyword>
<dbReference type="InterPro" id="IPR037944">
    <property type="entry name" value="PRX5-like"/>
</dbReference>
<proteinExistence type="inferred from homology"/>
<evidence type="ECO:0000256" key="7">
    <source>
        <dbReference type="ARBA" id="ARBA00074156"/>
    </source>
</evidence>
<evidence type="ECO:0000256" key="5">
    <source>
        <dbReference type="ARBA" id="ARBA00023284"/>
    </source>
</evidence>
<feature type="domain" description="Thioredoxin" evidence="12">
    <location>
        <begin position="3"/>
        <end position="172"/>
    </location>
</feature>
<dbReference type="PROSITE" id="PS51352">
    <property type="entry name" value="THIOREDOXIN_2"/>
    <property type="match status" value="1"/>
</dbReference>
<dbReference type="PANTHER" id="PTHR10430:SF16">
    <property type="entry name" value="PEROXIREDOXIN-5, MITOCHONDRIAL"/>
    <property type="match status" value="1"/>
</dbReference>
<dbReference type="GO" id="GO:0034599">
    <property type="term" value="P:cellular response to oxidative stress"/>
    <property type="evidence" value="ECO:0007669"/>
    <property type="project" value="InterPro"/>
</dbReference>
<evidence type="ECO:0000256" key="3">
    <source>
        <dbReference type="ARBA" id="ARBA00022862"/>
    </source>
</evidence>
<dbReference type="GO" id="GO:0005739">
    <property type="term" value="C:mitochondrion"/>
    <property type="evidence" value="ECO:0007669"/>
    <property type="project" value="TreeGrafter"/>
</dbReference>
<dbReference type="Proteomes" id="UP000308730">
    <property type="component" value="Unassembled WGS sequence"/>
</dbReference>
<dbReference type="Pfam" id="PF08534">
    <property type="entry name" value="Redoxin"/>
    <property type="match status" value="1"/>
</dbReference>
<sequence length="172" mass="18290">MSIKVGDTLPTGTTFLHIPYQPEESFASCGIPVKVKTAEEWKGKKVVLVSVPGAFTSTCHQTHLPPYLEKSEEFKGKGVDVIAVFAANDPFVMSGWSKVSGLKDKVLSLSDPEATFAKQIGWDIDLSGRGIGLGTRVARGAIVLDDLKVVYVEREPGTDVSVSGADAVLAAL</sequence>
<comment type="caution">
    <text evidence="13">The sequence shown here is derived from an EMBL/GenBank/DDBJ whole genome shotgun (WGS) entry which is preliminary data.</text>
</comment>
<reference evidence="13 14" key="1">
    <citation type="submission" date="2019-02" db="EMBL/GenBank/DDBJ databases">
        <title>Genome sequencing of the rare red list fungi Antrodiella citrinella (Flaviporus citrinellus).</title>
        <authorList>
            <person name="Buettner E."/>
            <person name="Kellner H."/>
        </authorList>
    </citation>
    <scope>NUCLEOTIDE SEQUENCE [LARGE SCALE GENOMIC DNA]</scope>
    <source>
        <strain evidence="13 14">DSM 108506</strain>
    </source>
</reference>
<keyword evidence="14" id="KW-1185">Reference proteome</keyword>
<evidence type="ECO:0000313" key="13">
    <source>
        <dbReference type="EMBL" id="THH27138.1"/>
    </source>
</evidence>
<gene>
    <name evidence="13" type="ORF">EUX98_g7047</name>
</gene>
<dbReference type="OrthoDB" id="195498at2759"/>
<evidence type="ECO:0000256" key="2">
    <source>
        <dbReference type="ARBA" id="ARBA00022559"/>
    </source>
</evidence>
<comment type="function">
    <text evidence="11">Thiol-specific peroxidase that catalyzes the reduction of hydrogen peroxide and organic hydroperoxides to water and alcohols, respectively. Plays a role in cell protection against oxidative stress by detoxifying peroxides.</text>
</comment>
<evidence type="ECO:0000256" key="10">
    <source>
        <dbReference type="PIRSR" id="PIRSR637944-1"/>
    </source>
</evidence>
<dbReference type="PANTHER" id="PTHR10430">
    <property type="entry name" value="PEROXIREDOXIN"/>
    <property type="match status" value="1"/>
</dbReference>
<accession>A0A4S4MPH7</accession>
<keyword evidence="4 11" id="KW-0560">Oxidoreductase</keyword>
<evidence type="ECO:0000313" key="14">
    <source>
        <dbReference type="Proteomes" id="UP000308730"/>
    </source>
</evidence>
<feature type="active site" description="Cysteine sulfenic acid (-SOH) intermediate" evidence="10">
    <location>
        <position position="59"/>
    </location>
</feature>
<organism evidence="13 14">
    <name type="scientific">Antrodiella citrinella</name>
    <dbReference type="NCBI Taxonomy" id="2447956"/>
    <lineage>
        <taxon>Eukaryota</taxon>
        <taxon>Fungi</taxon>
        <taxon>Dikarya</taxon>
        <taxon>Basidiomycota</taxon>
        <taxon>Agaricomycotina</taxon>
        <taxon>Agaricomycetes</taxon>
        <taxon>Polyporales</taxon>
        <taxon>Steccherinaceae</taxon>
        <taxon>Antrodiella</taxon>
    </lineage>
</organism>
<dbReference type="GO" id="GO:0045454">
    <property type="term" value="P:cell redox homeostasis"/>
    <property type="evidence" value="ECO:0007669"/>
    <property type="project" value="TreeGrafter"/>
</dbReference>